<dbReference type="Proteomes" id="UP000282106">
    <property type="component" value="Unassembled WGS sequence"/>
</dbReference>
<keyword evidence="4" id="KW-1185">Reference proteome</keyword>
<name>A0A3N0VE63_9GAMM</name>
<gene>
    <name evidence="3" type="ORF">ED208_08870</name>
</gene>
<keyword evidence="1" id="KW-0547">Nucleotide-binding</keyword>
<dbReference type="GO" id="GO:0005524">
    <property type="term" value="F:ATP binding"/>
    <property type="evidence" value="ECO:0007669"/>
    <property type="project" value="UniProtKB-UniRule"/>
</dbReference>
<feature type="domain" description="ATP-grasp" evidence="2">
    <location>
        <begin position="145"/>
        <end position="323"/>
    </location>
</feature>
<organism evidence="3 4">
    <name type="scientific">Stagnimonas aquatica</name>
    <dbReference type="NCBI Taxonomy" id="2689987"/>
    <lineage>
        <taxon>Bacteria</taxon>
        <taxon>Pseudomonadati</taxon>
        <taxon>Pseudomonadota</taxon>
        <taxon>Gammaproteobacteria</taxon>
        <taxon>Nevskiales</taxon>
        <taxon>Nevskiaceae</taxon>
        <taxon>Stagnimonas</taxon>
    </lineage>
</organism>
<dbReference type="InterPro" id="IPR013815">
    <property type="entry name" value="ATP_grasp_subdomain_1"/>
</dbReference>
<dbReference type="InParanoid" id="A0A3N0VE63"/>
<dbReference type="GO" id="GO:0046872">
    <property type="term" value="F:metal ion binding"/>
    <property type="evidence" value="ECO:0007669"/>
    <property type="project" value="InterPro"/>
</dbReference>
<dbReference type="PROSITE" id="PS50975">
    <property type="entry name" value="ATP_GRASP"/>
    <property type="match status" value="1"/>
</dbReference>
<dbReference type="GO" id="GO:0003824">
    <property type="term" value="F:catalytic activity"/>
    <property type="evidence" value="ECO:0007669"/>
    <property type="project" value="UniProtKB-ARBA"/>
</dbReference>
<dbReference type="SUPFAM" id="SSF56059">
    <property type="entry name" value="Glutathione synthetase ATP-binding domain-like"/>
    <property type="match status" value="1"/>
</dbReference>
<comment type="caution">
    <text evidence="3">The sequence shown here is derived from an EMBL/GenBank/DDBJ whole genome shotgun (WGS) entry which is preliminary data.</text>
</comment>
<proteinExistence type="predicted"/>
<keyword evidence="1" id="KW-0067">ATP-binding</keyword>
<protein>
    <recommendedName>
        <fullName evidence="2">ATP-grasp domain-containing protein</fullName>
    </recommendedName>
</protein>
<dbReference type="Gene3D" id="3.30.1490.20">
    <property type="entry name" value="ATP-grasp fold, A domain"/>
    <property type="match status" value="1"/>
</dbReference>
<evidence type="ECO:0000259" key="2">
    <source>
        <dbReference type="PROSITE" id="PS50975"/>
    </source>
</evidence>
<dbReference type="AlphaFoldDB" id="A0A3N0VE63"/>
<evidence type="ECO:0000313" key="3">
    <source>
        <dbReference type="EMBL" id="ROH91067.1"/>
    </source>
</evidence>
<dbReference type="RefSeq" id="WP_123211522.1">
    <property type="nucleotide sequence ID" value="NZ_RJVO01000003.1"/>
</dbReference>
<evidence type="ECO:0000313" key="4">
    <source>
        <dbReference type="Proteomes" id="UP000282106"/>
    </source>
</evidence>
<accession>A0A3N0VE63</accession>
<reference evidence="3 4" key="1">
    <citation type="submission" date="2018-10" db="EMBL/GenBank/DDBJ databases">
        <authorList>
            <person name="Chen W.-M."/>
        </authorList>
    </citation>
    <scope>NUCLEOTIDE SEQUENCE [LARGE SCALE GENOMIC DNA]</scope>
    <source>
        <strain evidence="3 4">THS-13</strain>
    </source>
</reference>
<dbReference type="InterPro" id="IPR011761">
    <property type="entry name" value="ATP-grasp"/>
</dbReference>
<dbReference type="EMBL" id="RJVO01000003">
    <property type="protein sequence ID" value="ROH91067.1"/>
    <property type="molecule type" value="Genomic_DNA"/>
</dbReference>
<sequence length="382" mass="41527">MSASNPSAVSPDGHGTNSSITPPRVLLLALRDDWLGPPRLAGALREAGLAVAAVCPSEGPMAVSAALEQRYLFSRQQPPTLPLLQQAFEDWQPARVLPMDDAAVLLLRRLMQMQPPLPATQQALLSAGGARPVEQSDWLDKHCGNTRARDLGLAVPDWQLLPPGSTRLEPLQRLGFPLLAKPAVGYGGVGLRRIERAEQLQELRASPRAWLLQREVSGGTWACGFYAEQGRLLAALCAEKERVHPSPYGPSSRLRVCAQPALRAATAQLLAANHYTGFGSLDAQIDAQGQFWFLELNPRPSPFLHLGARAGPDPAAALAATLRGEDYSESPLRRPSWSVALYPQERLRDPHGQEAGLADWDIPDGDPPLKAWLERWLNAQKG</sequence>
<dbReference type="Gene3D" id="3.30.470.20">
    <property type="entry name" value="ATP-grasp fold, B domain"/>
    <property type="match status" value="1"/>
</dbReference>
<evidence type="ECO:0000256" key="1">
    <source>
        <dbReference type="PROSITE-ProRule" id="PRU00409"/>
    </source>
</evidence>